<feature type="compositionally biased region" description="Polar residues" evidence="1">
    <location>
        <begin position="104"/>
        <end position="115"/>
    </location>
</feature>
<organism evidence="3 4">
    <name type="scientific">Rouxiella badensis</name>
    <dbReference type="NCBI Taxonomy" id="1646377"/>
    <lineage>
        <taxon>Bacteria</taxon>
        <taxon>Pseudomonadati</taxon>
        <taxon>Pseudomonadota</taxon>
        <taxon>Gammaproteobacteria</taxon>
        <taxon>Enterobacterales</taxon>
        <taxon>Yersiniaceae</taxon>
        <taxon>Rouxiella</taxon>
    </lineage>
</organism>
<dbReference type="AlphaFoldDB" id="A0A1X0WL72"/>
<evidence type="ECO:0000256" key="2">
    <source>
        <dbReference type="SAM" id="SignalP"/>
    </source>
</evidence>
<feature type="compositionally biased region" description="Low complexity" evidence="1">
    <location>
        <begin position="20"/>
        <end position="38"/>
    </location>
</feature>
<dbReference type="EMBL" id="MRWE01000001">
    <property type="protein sequence ID" value="ORJ27489.1"/>
    <property type="molecule type" value="Genomic_DNA"/>
</dbReference>
<protein>
    <recommendedName>
        <fullName evidence="5">Homeobox protein YbgS</fullName>
    </recommendedName>
</protein>
<feature type="compositionally biased region" description="Polar residues" evidence="1">
    <location>
        <begin position="54"/>
        <end position="68"/>
    </location>
</feature>
<dbReference type="RefSeq" id="WP_017492998.1">
    <property type="nucleotide sequence ID" value="NZ_CAUQAZ010000192.1"/>
</dbReference>
<evidence type="ECO:0000313" key="4">
    <source>
        <dbReference type="Proteomes" id="UP000192536"/>
    </source>
</evidence>
<name>A0A1X0WL72_9GAMM</name>
<feature type="region of interest" description="Disordered" evidence="1">
    <location>
        <begin position="20"/>
        <end position="115"/>
    </location>
</feature>
<dbReference type="InterPro" id="IPR020363">
    <property type="entry name" value="Uncharacterised_YbgS"/>
</dbReference>
<keyword evidence="4" id="KW-1185">Reference proteome</keyword>
<evidence type="ECO:0000313" key="3">
    <source>
        <dbReference type="EMBL" id="ORJ27489.1"/>
    </source>
</evidence>
<sequence length="115" mass="11850">MKKLAIILLTAGLALGSGATFAADGSNAGAGSNNGNANQTGGPGSMQKLAPNGVDNSKINTSDTNTAQKPMTHHKKTTKMHKKTSKNKDHKITMCKDGRCPDQTPGTKQSADTGK</sequence>
<keyword evidence="2" id="KW-0732">Signal</keyword>
<feature type="chain" id="PRO_5010885278" description="Homeobox protein YbgS" evidence="2">
    <location>
        <begin position="23"/>
        <end position="115"/>
    </location>
</feature>
<reference evidence="3 4" key="1">
    <citation type="journal article" date="2017" name="Int. J. Syst. Evol. Microbiol.">
        <title>Rouxiella badensis sp. nov. and Rouxiella silvae sp. nov. isolated from peat bog soil in Germany and emendation of the genus description.</title>
        <authorList>
            <person name="Le Fleche-Mateos A."/>
            <person name="Kugler J.H."/>
            <person name="Hansen S.H."/>
            <person name="Syldatk C."/>
            <person name="Hausmann R."/>
            <person name="Lomprez F."/>
            <person name="Vandenbogaert M."/>
            <person name="Manuguerra J.C."/>
            <person name="Grimont P.A."/>
        </authorList>
    </citation>
    <scope>NUCLEOTIDE SEQUENCE [LARGE SCALE GENOMIC DNA]</scope>
    <source>
        <strain evidence="3 4">DSM 100043</strain>
    </source>
</reference>
<proteinExistence type="predicted"/>
<evidence type="ECO:0008006" key="5">
    <source>
        <dbReference type="Google" id="ProtNLM"/>
    </source>
</evidence>
<comment type="caution">
    <text evidence="3">The sequence shown here is derived from an EMBL/GenBank/DDBJ whole genome shotgun (WGS) entry which is preliminary data.</text>
</comment>
<gene>
    <name evidence="3" type="ORF">BS640_00800</name>
</gene>
<dbReference type="STRING" id="1646377.BS640_00800"/>
<dbReference type="Pfam" id="PF13985">
    <property type="entry name" value="YbgS"/>
    <property type="match status" value="1"/>
</dbReference>
<feature type="compositionally biased region" description="Basic residues" evidence="1">
    <location>
        <begin position="71"/>
        <end position="85"/>
    </location>
</feature>
<evidence type="ECO:0000256" key="1">
    <source>
        <dbReference type="SAM" id="MobiDB-lite"/>
    </source>
</evidence>
<feature type="signal peptide" evidence="2">
    <location>
        <begin position="1"/>
        <end position="22"/>
    </location>
</feature>
<dbReference type="GeneID" id="93567052"/>
<accession>A0A1X0WL72</accession>
<feature type="compositionally biased region" description="Basic and acidic residues" evidence="1">
    <location>
        <begin position="86"/>
        <end position="100"/>
    </location>
</feature>
<dbReference type="Proteomes" id="UP000192536">
    <property type="component" value="Unassembled WGS sequence"/>
</dbReference>